<protein>
    <submittedName>
        <fullName evidence="1">Uncharacterized protein</fullName>
    </submittedName>
</protein>
<organism evidence="1">
    <name type="scientific">marine sediment metagenome</name>
    <dbReference type="NCBI Taxonomy" id="412755"/>
    <lineage>
        <taxon>unclassified sequences</taxon>
        <taxon>metagenomes</taxon>
        <taxon>ecological metagenomes</taxon>
    </lineage>
</organism>
<gene>
    <name evidence="1" type="ORF">LCGC14_0947030</name>
</gene>
<evidence type="ECO:0000313" key="1">
    <source>
        <dbReference type="EMBL" id="KKN19304.1"/>
    </source>
</evidence>
<sequence length="69" mass="8138">MILEEVKREIDEEIRKIFFAGEDSGPISYKKIPLEDFDREYLTKLVQVLLSRIPGNEIIDEIIERGRQC</sequence>
<proteinExistence type="predicted"/>
<dbReference type="EMBL" id="LAZR01003348">
    <property type="protein sequence ID" value="KKN19304.1"/>
    <property type="molecule type" value="Genomic_DNA"/>
</dbReference>
<dbReference type="AlphaFoldDB" id="A0A0F9NN64"/>
<accession>A0A0F9NN64</accession>
<comment type="caution">
    <text evidence="1">The sequence shown here is derived from an EMBL/GenBank/DDBJ whole genome shotgun (WGS) entry which is preliminary data.</text>
</comment>
<name>A0A0F9NN64_9ZZZZ</name>
<reference evidence="1" key="1">
    <citation type="journal article" date="2015" name="Nature">
        <title>Complex archaea that bridge the gap between prokaryotes and eukaryotes.</title>
        <authorList>
            <person name="Spang A."/>
            <person name="Saw J.H."/>
            <person name="Jorgensen S.L."/>
            <person name="Zaremba-Niedzwiedzka K."/>
            <person name="Martijn J."/>
            <person name="Lind A.E."/>
            <person name="van Eijk R."/>
            <person name="Schleper C."/>
            <person name="Guy L."/>
            <person name="Ettema T.J."/>
        </authorList>
    </citation>
    <scope>NUCLEOTIDE SEQUENCE</scope>
</reference>